<reference evidence="2" key="1">
    <citation type="submission" date="2024-07" db="EMBL/GenBank/DDBJ databases">
        <title>Two chromosome-level genome assemblies of Korean endemic species Abeliophyllum distichum and Forsythia ovata (Oleaceae).</title>
        <authorList>
            <person name="Jang H."/>
        </authorList>
    </citation>
    <scope>NUCLEOTIDE SEQUENCE [LARGE SCALE GENOMIC DNA]</scope>
</reference>
<dbReference type="EMBL" id="JBFOLJ010000009">
    <property type="protein sequence ID" value="KAL2508328.1"/>
    <property type="molecule type" value="Genomic_DNA"/>
</dbReference>
<evidence type="ECO:0000313" key="1">
    <source>
        <dbReference type="EMBL" id="KAL2508328.1"/>
    </source>
</evidence>
<protein>
    <submittedName>
        <fullName evidence="1">Uncharacterized protein</fullName>
    </submittedName>
</protein>
<organism evidence="1 2">
    <name type="scientific">Forsythia ovata</name>
    <dbReference type="NCBI Taxonomy" id="205694"/>
    <lineage>
        <taxon>Eukaryota</taxon>
        <taxon>Viridiplantae</taxon>
        <taxon>Streptophyta</taxon>
        <taxon>Embryophyta</taxon>
        <taxon>Tracheophyta</taxon>
        <taxon>Spermatophyta</taxon>
        <taxon>Magnoliopsida</taxon>
        <taxon>eudicotyledons</taxon>
        <taxon>Gunneridae</taxon>
        <taxon>Pentapetalae</taxon>
        <taxon>asterids</taxon>
        <taxon>lamiids</taxon>
        <taxon>Lamiales</taxon>
        <taxon>Oleaceae</taxon>
        <taxon>Forsythieae</taxon>
        <taxon>Forsythia</taxon>
    </lineage>
</organism>
<sequence length="183" mass="21032">MAQESASNAAPNHYSILEQTTSFHSKHFKPKANQFFLRNNQNSSFHQVKISPILSSSFGPSKINSFQTPISVQFKVLDDMQIPNNLIGMTKEMSSVYLENPTQEQDSCAGPMVDDTKNVQHHWRKFKTVGFPFDDLSPNEWRNMMHEMTSWCIAEQQKPGMTVDKKLHKEKLGFSYKNSENNE</sequence>
<comment type="caution">
    <text evidence="1">The sequence shown here is derived from an EMBL/GenBank/DDBJ whole genome shotgun (WGS) entry which is preliminary data.</text>
</comment>
<proteinExistence type="predicted"/>
<evidence type="ECO:0000313" key="2">
    <source>
        <dbReference type="Proteomes" id="UP001604277"/>
    </source>
</evidence>
<keyword evidence="2" id="KW-1185">Reference proteome</keyword>
<accession>A0ABD1T6Y1</accession>
<name>A0ABD1T6Y1_9LAMI</name>
<gene>
    <name evidence="1" type="ORF">Fot_31975</name>
</gene>
<dbReference type="Proteomes" id="UP001604277">
    <property type="component" value="Unassembled WGS sequence"/>
</dbReference>
<dbReference type="AlphaFoldDB" id="A0ABD1T6Y1"/>